<evidence type="ECO:0000313" key="1">
    <source>
        <dbReference type="EMBL" id="KAI4379899.1"/>
    </source>
</evidence>
<keyword evidence="2" id="KW-1185">Reference proteome</keyword>
<gene>
    <name evidence="1" type="ORF">MLD38_006138</name>
</gene>
<comment type="caution">
    <text evidence="1">The sequence shown here is derived from an EMBL/GenBank/DDBJ whole genome shotgun (WGS) entry which is preliminary data.</text>
</comment>
<organism evidence="1 2">
    <name type="scientific">Melastoma candidum</name>
    <dbReference type="NCBI Taxonomy" id="119954"/>
    <lineage>
        <taxon>Eukaryota</taxon>
        <taxon>Viridiplantae</taxon>
        <taxon>Streptophyta</taxon>
        <taxon>Embryophyta</taxon>
        <taxon>Tracheophyta</taxon>
        <taxon>Spermatophyta</taxon>
        <taxon>Magnoliopsida</taxon>
        <taxon>eudicotyledons</taxon>
        <taxon>Gunneridae</taxon>
        <taxon>Pentapetalae</taxon>
        <taxon>rosids</taxon>
        <taxon>malvids</taxon>
        <taxon>Myrtales</taxon>
        <taxon>Melastomataceae</taxon>
        <taxon>Melastomatoideae</taxon>
        <taxon>Melastomateae</taxon>
        <taxon>Melastoma</taxon>
    </lineage>
</organism>
<dbReference type="Proteomes" id="UP001057402">
    <property type="component" value="Chromosome 3"/>
</dbReference>
<protein>
    <submittedName>
        <fullName evidence="1">Uncharacterized protein</fullName>
    </submittedName>
</protein>
<reference evidence="2" key="1">
    <citation type="journal article" date="2023" name="Front. Plant Sci.">
        <title>Chromosomal-level genome assembly of Melastoma candidum provides insights into trichome evolution.</title>
        <authorList>
            <person name="Zhong Y."/>
            <person name="Wu W."/>
            <person name="Sun C."/>
            <person name="Zou P."/>
            <person name="Liu Y."/>
            <person name="Dai S."/>
            <person name="Zhou R."/>
        </authorList>
    </citation>
    <scope>NUCLEOTIDE SEQUENCE [LARGE SCALE GENOMIC DNA]</scope>
</reference>
<dbReference type="EMBL" id="CM042882">
    <property type="protein sequence ID" value="KAI4379899.1"/>
    <property type="molecule type" value="Genomic_DNA"/>
</dbReference>
<sequence length="296" mass="30904">MGVPLWEVAAGFMERRSAGGTGCSVAAESSREQTCRGFWAQGRGCSPGSLLIRRSCRVGGYGCKGPVHCGEKTGAGRIAAAEIGRFVSITAAEKGCQWLLAAAAGDAGDVVRSTCRCWRVQRSRSPPPPEVAFKPAEDVLVESFKTIDGRGANVQTTGFSCLILSQVTNVITGNPLAKLKSGKAQLKSLQVAAAYDASVDVVVASESAVAAEIDVAVGAVAVESVVVFLVVLVRCVSWGLASGRSCVRSVQAEAGYLSVTSPWEVLSLERLVACMLLEPSLSSAKDADFDKCWAVL</sequence>
<proteinExistence type="predicted"/>
<accession>A0ACB9RM09</accession>
<name>A0ACB9RM09_9MYRT</name>
<evidence type="ECO:0000313" key="2">
    <source>
        <dbReference type="Proteomes" id="UP001057402"/>
    </source>
</evidence>